<gene>
    <name evidence="3" type="primary">LOC117642012</name>
</gene>
<sequence length="487" mass="53323">MKYKIAYFMKWSFSQNACQNKHRLWTFPQRQLALSAIMQPSPMSDKQTLRKSEFPSCAREALQKVEQLCVPQAGGRPPSAKEMDLAMEIMAEFIFCEVDRRGNNKKLTCIQQLQLAQLLCDYFAGVHFGSGGPTGAAAGPSGDTARNTLFLSLFPPTTSKGRAQALVQLVSMAISTKNKPVLDSTGIWMQQLGCTSKLVLQLADGLVKDYFVLVPKAVTRLQDLPALAPHFTANLLSTVAEMYACSEQKDGFSPPPAALLEVITQWVSDNPRLCLTALVVNLQPLLPLGSIPMAALTPFAGLFRWCVLSPLLTTSNSIKASGDLSNGSSNGISNGKMNIKKEKGGGDMNSHKRDLGVGKEPPLYSQLHLALLESLVENVYPSVNRPNNVKDVVSVQHIAGIVEPVHNWYNKQLKLSESSPPHLSVDEHEALELALDRLGQAVQIALAANCVYGNKQYLLTQLDTLKHLPESRLLRIVLQTHQAPSLF</sequence>
<evidence type="ECO:0000313" key="2">
    <source>
        <dbReference type="Proteomes" id="UP000515158"/>
    </source>
</evidence>
<feature type="compositionally biased region" description="Basic and acidic residues" evidence="1">
    <location>
        <begin position="339"/>
        <end position="351"/>
    </location>
</feature>
<name>A0A6P8ZJN5_THRPL</name>
<dbReference type="Pfam" id="PF14964">
    <property type="entry name" value="INTS15"/>
    <property type="match status" value="1"/>
</dbReference>
<dbReference type="RefSeq" id="XP_034235664.1">
    <property type="nucleotide sequence ID" value="XM_034379773.1"/>
</dbReference>
<organism evidence="3">
    <name type="scientific">Thrips palmi</name>
    <name type="common">Melon thrips</name>
    <dbReference type="NCBI Taxonomy" id="161013"/>
    <lineage>
        <taxon>Eukaryota</taxon>
        <taxon>Metazoa</taxon>
        <taxon>Ecdysozoa</taxon>
        <taxon>Arthropoda</taxon>
        <taxon>Hexapoda</taxon>
        <taxon>Insecta</taxon>
        <taxon>Pterygota</taxon>
        <taxon>Neoptera</taxon>
        <taxon>Paraneoptera</taxon>
        <taxon>Thysanoptera</taxon>
        <taxon>Terebrantia</taxon>
        <taxon>Thripoidea</taxon>
        <taxon>Thripidae</taxon>
        <taxon>Thrips</taxon>
    </lineage>
</organism>
<dbReference type="OrthoDB" id="5861309at2759"/>
<keyword evidence="2" id="KW-1185">Reference proteome</keyword>
<protein>
    <submittedName>
        <fullName evidence="3">Uncharacterized protein C7orf26 isoform X1</fullName>
    </submittedName>
</protein>
<dbReference type="KEGG" id="tpal:117642012"/>
<accession>A0A6P8ZJN5</accession>
<feature type="compositionally biased region" description="Low complexity" evidence="1">
    <location>
        <begin position="321"/>
        <end position="337"/>
    </location>
</feature>
<proteinExistence type="predicted"/>
<reference evidence="3" key="1">
    <citation type="submission" date="2025-08" db="UniProtKB">
        <authorList>
            <consortium name="RefSeq"/>
        </authorList>
    </citation>
    <scope>IDENTIFICATION</scope>
    <source>
        <tissue evidence="3">Total insect</tissue>
    </source>
</reference>
<evidence type="ECO:0000313" key="3">
    <source>
        <dbReference type="RefSeq" id="XP_034235664.1"/>
    </source>
</evidence>
<dbReference type="InterPro" id="IPR027844">
    <property type="entry name" value="INTS15"/>
</dbReference>
<dbReference type="PANTHER" id="PTHR14540:SF2">
    <property type="entry name" value="INTEGRATOR COMPLEX SUBUNIT 15"/>
    <property type="match status" value="1"/>
</dbReference>
<evidence type="ECO:0000256" key="1">
    <source>
        <dbReference type="SAM" id="MobiDB-lite"/>
    </source>
</evidence>
<dbReference type="AlphaFoldDB" id="A0A6P8ZJN5"/>
<feature type="region of interest" description="Disordered" evidence="1">
    <location>
        <begin position="319"/>
        <end position="351"/>
    </location>
</feature>
<dbReference type="Proteomes" id="UP000515158">
    <property type="component" value="Unplaced"/>
</dbReference>
<dbReference type="InParanoid" id="A0A6P8ZJN5"/>
<dbReference type="GeneID" id="117642012"/>
<dbReference type="PANTHER" id="PTHR14540">
    <property type="entry name" value="INTEGRATOR COMPLEX SUBUNIT 15"/>
    <property type="match status" value="1"/>
</dbReference>
<dbReference type="FunCoup" id="A0A6P8ZJN5">
    <property type="interactions" value="1271"/>
</dbReference>